<feature type="region of interest" description="Disordered" evidence="5">
    <location>
        <begin position="1012"/>
        <end position="1046"/>
    </location>
</feature>
<feature type="compositionally biased region" description="Acidic residues" evidence="5">
    <location>
        <begin position="187"/>
        <end position="196"/>
    </location>
</feature>
<dbReference type="SMART" id="SM01203">
    <property type="entry name" value="DUF3585"/>
    <property type="match status" value="1"/>
</dbReference>
<evidence type="ECO:0000259" key="8">
    <source>
        <dbReference type="PROSITE" id="PS51848"/>
    </source>
</evidence>
<feature type="compositionally biased region" description="Basic and acidic residues" evidence="5">
    <location>
        <begin position="373"/>
        <end position="387"/>
    </location>
</feature>
<evidence type="ECO:0000256" key="5">
    <source>
        <dbReference type="SAM" id="MobiDB-lite"/>
    </source>
</evidence>
<evidence type="ECO:0000313" key="10">
    <source>
        <dbReference type="Proteomes" id="UP000052978"/>
    </source>
</evidence>
<feature type="compositionally biased region" description="Low complexity" evidence="5">
    <location>
        <begin position="197"/>
        <end position="206"/>
    </location>
</feature>
<evidence type="ECO:0000256" key="2">
    <source>
        <dbReference type="ARBA" id="ARBA00022553"/>
    </source>
</evidence>
<feature type="region of interest" description="Disordered" evidence="5">
    <location>
        <begin position="174"/>
        <end position="555"/>
    </location>
</feature>
<evidence type="ECO:0000313" key="9">
    <source>
        <dbReference type="EMBL" id="EPQ06528.1"/>
    </source>
</evidence>
<feature type="compositionally biased region" description="Gly residues" evidence="5">
    <location>
        <begin position="513"/>
        <end position="522"/>
    </location>
</feature>
<feature type="compositionally biased region" description="Pro residues" evidence="5">
    <location>
        <begin position="1262"/>
        <end position="1274"/>
    </location>
</feature>
<dbReference type="InterPro" id="IPR050540">
    <property type="entry name" value="F-actin_Monoox_Mical"/>
</dbReference>
<proteinExistence type="predicted"/>
<dbReference type="SMART" id="SM00033">
    <property type="entry name" value="CH"/>
    <property type="match status" value="1"/>
</dbReference>
<evidence type="ECO:0000259" key="6">
    <source>
        <dbReference type="PROSITE" id="PS50021"/>
    </source>
</evidence>
<keyword evidence="10" id="KW-1185">Reference proteome</keyword>
<dbReference type="Gene3D" id="1.10.418.10">
    <property type="entry name" value="Calponin-like domain"/>
    <property type="match status" value="1"/>
</dbReference>
<dbReference type="PROSITE" id="PS51840">
    <property type="entry name" value="C2_NT"/>
    <property type="match status" value="1"/>
</dbReference>
<dbReference type="InterPro" id="IPR019448">
    <property type="entry name" value="NT-C2"/>
</dbReference>
<evidence type="ECO:0000259" key="7">
    <source>
        <dbReference type="PROSITE" id="PS51840"/>
    </source>
</evidence>
<protein>
    <submittedName>
        <fullName evidence="9">EH domain-binding protein 1-like protein 1</fullName>
    </submittedName>
</protein>
<feature type="domain" description="C2 NT-type" evidence="7">
    <location>
        <begin position="8"/>
        <end position="157"/>
    </location>
</feature>
<evidence type="ECO:0000256" key="3">
    <source>
        <dbReference type="ARBA" id="ARBA00022753"/>
    </source>
</evidence>
<feature type="compositionally biased region" description="Basic and acidic residues" evidence="5">
    <location>
        <begin position="212"/>
        <end position="228"/>
    </location>
</feature>
<comment type="subcellular location">
    <subcellularLocation>
        <location evidence="1">Endosome</location>
    </subcellularLocation>
</comment>
<dbReference type="SUPFAM" id="SSF47576">
    <property type="entry name" value="Calponin-homology domain, CH-domain"/>
    <property type="match status" value="1"/>
</dbReference>
<feature type="compositionally biased region" description="Polar residues" evidence="5">
    <location>
        <begin position="339"/>
        <end position="350"/>
    </location>
</feature>
<feature type="region of interest" description="Disordered" evidence="5">
    <location>
        <begin position="853"/>
        <end position="880"/>
    </location>
</feature>
<dbReference type="PROSITE" id="PS51848">
    <property type="entry name" value="BMERB"/>
    <property type="match status" value="1"/>
</dbReference>
<dbReference type="InterPro" id="IPR001715">
    <property type="entry name" value="CH_dom"/>
</dbReference>
<dbReference type="Pfam" id="PF00307">
    <property type="entry name" value="CH"/>
    <property type="match status" value="1"/>
</dbReference>
<reference evidence="9 10" key="1">
    <citation type="journal article" date="2013" name="Nat. Commun.">
        <title>Genome analysis reveals insights into physiology and longevity of the Brandt's bat Myotis brandtii.</title>
        <authorList>
            <person name="Seim I."/>
            <person name="Fang X."/>
            <person name="Xiong Z."/>
            <person name="Lobanov A.V."/>
            <person name="Huang Z."/>
            <person name="Ma S."/>
            <person name="Feng Y."/>
            <person name="Turanov A.A."/>
            <person name="Zhu Y."/>
            <person name="Lenz T.L."/>
            <person name="Gerashchenko M.V."/>
            <person name="Fan D."/>
            <person name="Hee Yim S."/>
            <person name="Yao X."/>
            <person name="Jordan D."/>
            <person name="Xiong Y."/>
            <person name="Ma Y."/>
            <person name="Lyapunov A.N."/>
            <person name="Chen G."/>
            <person name="Kulakova O.I."/>
            <person name="Sun Y."/>
            <person name="Lee S.G."/>
            <person name="Bronson R.T."/>
            <person name="Moskalev A.A."/>
            <person name="Sunyaev S.R."/>
            <person name="Zhang G."/>
            <person name="Krogh A."/>
            <person name="Wang J."/>
            <person name="Gladyshev V.N."/>
        </authorList>
    </citation>
    <scope>NUCLEOTIDE SEQUENCE [LARGE SCALE GENOMIC DNA]</scope>
</reference>
<evidence type="ECO:0000256" key="4">
    <source>
        <dbReference type="ARBA" id="ARBA00023054"/>
    </source>
</evidence>
<dbReference type="PANTHER" id="PTHR23167">
    <property type="entry name" value="CALPONIN HOMOLOGY DOMAIN-CONTAINING PROTEIN DDB_G0272472-RELATED"/>
    <property type="match status" value="1"/>
</dbReference>
<feature type="domain" description="BMERB" evidence="8">
    <location>
        <begin position="1292"/>
        <end position="1434"/>
    </location>
</feature>
<dbReference type="Pfam" id="PF10358">
    <property type="entry name" value="NT-C2"/>
    <property type="match status" value="1"/>
</dbReference>
<sequence>MTSVWKRLQRVGKRAAKFQFVACYHELVVECTKKWQPDKLVVVWTRRNRRICSKAHSWQPGIQNPYRGTVVWMVPENVDISVTLYRDPHVDQYEAKEWTFVIENESKGQRKVLASAEVDLARHAGPVPAQVPLRLRLKAKSVKVVHAELSLTLSGVLLREGRATDDDMQSLASLMSVKPSDVGNLDDFAESDEEEANGPGAPEARAQAPQPDHPRELKTLREEEEGRAQPRQAAASPSSTEDTSPAPVSVPAPPARASRGQGSEPATVVGGQVGPEAPRPPGTPLETRSSRHPDQDLAPIPAPRLRKGSDAPWPSVPQGKDEAPKASGAPPAGVGSAGETQAQASPQEGTEAQGARPSPGVEDGGCRNSLEGQKVKAEEGAIGDRPEASGVDTEQGSGPRGVNTKRSEVRTGEAEESSEVSQVDAEQRSKVRHVDTKGPEAAGVMSEARFRGTPEAPLRASQGRTGVRTRDEAPTVQSSPPAEPAGHSRHLSDSEGSRAAAGQEREGAEVRGGASGVGGTGLEQGPSVGAASTRPQVSRSQEAPPTADQGAMSRDLGVWEAETGVLSVLGTEMGMTESEVLGTQETEAEGSAFPQIESKTAGAERLEAQETEAVRSGVPEPEAAGMAESEEPETQETEAAASGVLRTKTGVAETEILGAQVITGGSGVLRIEAELAEPAILGAKETEGGGSGVSAIKSEASGTQETEVAGSEVPGFEAETAKAKILGTQEKTAEGSRVPEIESEVARVHEAEVEGSGIPGVGTETEEAEILGTQEVAAVGSGVPGVGTETAEAEILGTQEVASGGSGIPGVGTETAEAEILGTQEVAAGGSGVPGVGTVTEEAEILKTQEVAAGGSGVPGVGTETAGAQETEMGDSGDSGPEVGMAEAEGLGTQQTERTVLEAENAKVSGVLEAEAGLCGSFMYEALKAPVTKHRVLRSQGAEAEAAVLRVQELEAGDLGISEATSGVWGAPEAEVEALGPPENQSGVFEAQEAEAGVLGTEKGREAEAGLTETQVASGAGAGVPRPSGASSPEEPEEDRRLPGSQALPTLVSSSQSLLEWCQEVTAGYRGVRVTNFTTSWRNGLAFCAILHRFYPDKIDYASLDPLNIKQNNKQAFDGFAALGVSRLLEPADMVLLSVPDKLIVMTYLCQIRAFCTGQELQLSPLTLTNTLWGPRDKVGEAQRVGVDWPGPQGQGWRFFLEELGAGVLCMQAWRHSWMGRVWNCGSFPPCVRLWLGPAWHCWGTPPSRHCLLPPQEGLSPAPSPPTAPAPAPQQPSGGSPPLEEPSPNPGEEAGLQRFQDTSQYVCAELQALEQEQRQIDGRAAEVETQLRSLMASGANKLQEEVLIQEWFTLVNKKNALIRRQDQLQLLIEEQDLERRFELLSRELRAMLAIEDWLKTAAQQHREQLLLEELVSLVNQRDELVRNLDHKERM</sequence>
<gene>
    <name evidence="9" type="ORF">D623_10030724</name>
</gene>
<dbReference type="eggNOG" id="KOG0035">
    <property type="taxonomic scope" value="Eukaryota"/>
</dbReference>
<organism evidence="9 10">
    <name type="scientific">Myotis brandtii</name>
    <name type="common">Brandt's bat</name>
    <dbReference type="NCBI Taxonomy" id="109478"/>
    <lineage>
        <taxon>Eukaryota</taxon>
        <taxon>Metazoa</taxon>
        <taxon>Chordata</taxon>
        <taxon>Craniata</taxon>
        <taxon>Vertebrata</taxon>
        <taxon>Euteleostomi</taxon>
        <taxon>Mammalia</taxon>
        <taxon>Eutheria</taxon>
        <taxon>Laurasiatheria</taxon>
        <taxon>Chiroptera</taxon>
        <taxon>Yangochiroptera</taxon>
        <taxon>Vespertilionidae</taxon>
        <taxon>Myotis</taxon>
    </lineage>
</organism>
<keyword evidence="4" id="KW-0175">Coiled coil</keyword>
<dbReference type="PROSITE" id="PS50021">
    <property type="entry name" value="CH"/>
    <property type="match status" value="1"/>
</dbReference>
<feature type="compositionally biased region" description="Basic and acidic residues" evidence="5">
    <location>
        <begin position="425"/>
        <end position="438"/>
    </location>
</feature>
<feature type="region of interest" description="Disordered" evidence="5">
    <location>
        <begin position="686"/>
        <end position="716"/>
    </location>
</feature>
<keyword evidence="2" id="KW-0597">Phosphoprotein</keyword>
<dbReference type="InterPro" id="IPR036872">
    <property type="entry name" value="CH_dom_sf"/>
</dbReference>
<keyword evidence="3" id="KW-0967">Endosome</keyword>
<feature type="region of interest" description="Disordered" evidence="5">
    <location>
        <begin position="605"/>
        <end position="642"/>
    </location>
</feature>
<evidence type="ECO:0000256" key="1">
    <source>
        <dbReference type="ARBA" id="ARBA00004177"/>
    </source>
</evidence>
<dbReference type="PANTHER" id="PTHR23167:SF42">
    <property type="entry name" value="EH DOMAIN-BINDING PROTEIN 1-LIKE PROTEIN 1"/>
    <property type="match status" value="1"/>
</dbReference>
<feature type="domain" description="Calponin-homology (CH)" evidence="6">
    <location>
        <begin position="1052"/>
        <end position="1157"/>
    </location>
</feature>
<feature type="compositionally biased region" description="Polar residues" evidence="5">
    <location>
        <begin position="533"/>
        <end position="543"/>
    </location>
</feature>
<accession>S7P8K7</accession>
<dbReference type="Proteomes" id="UP000052978">
    <property type="component" value="Unassembled WGS sequence"/>
</dbReference>
<feature type="compositionally biased region" description="Low complexity" evidence="5">
    <location>
        <begin position="325"/>
        <end position="338"/>
    </location>
</feature>
<name>S7P8K7_MYOBR</name>
<dbReference type="FunFam" id="1.10.418.10:FF:000023">
    <property type="entry name" value="EH domain-binding protein 1 isoform X1"/>
    <property type="match status" value="1"/>
</dbReference>
<dbReference type="Pfam" id="PF12130">
    <property type="entry name" value="bMERB_dom"/>
    <property type="match status" value="1"/>
</dbReference>
<dbReference type="EMBL" id="KE162024">
    <property type="protein sequence ID" value="EPQ06528.1"/>
    <property type="molecule type" value="Genomic_DNA"/>
</dbReference>
<feature type="compositionally biased region" description="Low complexity" evidence="5">
    <location>
        <begin position="229"/>
        <end position="247"/>
    </location>
</feature>
<dbReference type="GO" id="GO:0005768">
    <property type="term" value="C:endosome"/>
    <property type="evidence" value="ECO:0007669"/>
    <property type="project" value="UniProtKB-SubCell"/>
</dbReference>
<dbReference type="InterPro" id="IPR022735">
    <property type="entry name" value="bMERB_dom"/>
</dbReference>
<dbReference type="CDD" id="cd21255">
    <property type="entry name" value="CH_EHBP1L1"/>
    <property type="match status" value="1"/>
</dbReference>
<feature type="region of interest" description="Disordered" evidence="5">
    <location>
        <begin position="1254"/>
        <end position="1295"/>
    </location>
</feature>